<evidence type="ECO:0000313" key="2">
    <source>
        <dbReference type="Proteomes" id="UP000823388"/>
    </source>
</evidence>
<proteinExistence type="predicted"/>
<evidence type="ECO:0000313" key="1">
    <source>
        <dbReference type="EMBL" id="KAG2590689.1"/>
    </source>
</evidence>
<name>A0A8T0S280_PANVG</name>
<dbReference type="EMBL" id="CM029046">
    <property type="protein sequence ID" value="KAG2590689.1"/>
    <property type="molecule type" value="Genomic_DNA"/>
</dbReference>
<organism evidence="1 2">
    <name type="scientific">Panicum virgatum</name>
    <name type="common">Blackwell switchgrass</name>
    <dbReference type="NCBI Taxonomy" id="38727"/>
    <lineage>
        <taxon>Eukaryota</taxon>
        <taxon>Viridiplantae</taxon>
        <taxon>Streptophyta</taxon>
        <taxon>Embryophyta</taxon>
        <taxon>Tracheophyta</taxon>
        <taxon>Spermatophyta</taxon>
        <taxon>Magnoliopsida</taxon>
        <taxon>Liliopsida</taxon>
        <taxon>Poales</taxon>
        <taxon>Poaceae</taxon>
        <taxon>PACMAD clade</taxon>
        <taxon>Panicoideae</taxon>
        <taxon>Panicodae</taxon>
        <taxon>Paniceae</taxon>
        <taxon>Panicinae</taxon>
        <taxon>Panicum</taxon>
        <taxon>Panicum sect. Hiantes</taxon>
    </lineage>
</organism>
<comment type="caution">
    <text evidence="1">The sequence shown here is derived from an EMBL/GenBank/DDBJ whole genome shotgun (WGS) entry which is preliminary data.</text>
</comment>
<keyword evidence="2" id="KW-1185">Reference proteome</keyword>
<accession>A0A8T0S280</accession>
<reference evidence="1" key="1">
    <citation type="submission" date="2020-05" db="EMBL/GenBank/DDBJ databases">
        <title>WGS assembly of Panicum virgatum.</title>
        <authorList>
            <person name="Lovell J.T."/>
            <person name="Jenkins J."/>
            <person name="Shu S."/>
            <person name="Juenger T.E."/>
            <person name="Schmutz J."/>
        </authorList>
    </citation>
    <scope>NUCLEOTIDE SEQUENCE</scope>
    <source>
        <strain evidence="1">AP13</strain>
    </source>
</reference>
<dbReference type="AlphaFoldDB" id="A0A8T0S280"/>
<dbReference type="Proteomes" id="UP000823388">
    <property type="component" value="Chromosome 5N"/>
</dbReference>
<protein>
    <submittedName>
        <fullName evidence="1">Uncharacterized protein</fullName>
    </submittedName>
</protein>
<gene>
    <name evidence="1" type="ORF">PVAP13_5NG446440</name>
</gene>
<sequence>MDEIQCLPNQKVISQFIFLSPGADVFSMHDNGCEQESGHGDAALLMLAKEACRLSSPDKKRSSSCLLQPRNVKKTKGAPTIFISVWEYNLLMVQFSRYIPFPL</sequence>